<evidence type="ECO:0000313" key="3">
    <source>
        <dbReference type="EMBL" id="MDM5271510.1"/>
    </source>
</evidence>
<keyword evidence="2" id="KW-1133">Transmembrane helix</keyword>
<keyword evidence="2" id="KW-0472">Membrane</keyword>
<name>A0ABT7QXF8_9BACT</name>
<evidence type="ECO:0000313" key="4">
    <source>
        <dbReference type="Proteomes" id="UP001169069"/>
    </source>
</evidence>
<proteinExistence type="predicted"/>
<dbReference type="RefSeq" id="WP_289413003.1">
    <property type="nucleotide sequence ID" value="NZ_JAQIBD010000001.1"/>
</dbReference>
<accession>A0ABT7QXF8</accession>
<evidence type="ECO:0000256" key="2">
    <source>
        <dbReference type="SAM" id="Phobius"/>
    </source>
</evidence>
<dbReference type="EMBL" id="JAQIBD010000001">
    <property type="protein sequence ID" value="MDM5271510.1"/>
    <property type="molecule type" value="Genomic_DNA"/>
</dbReference>
<feature type="region of interest" description="Disordered" evidence="1">
    <location>
        <begin position="27"/>
        <end position="60"/>
    </location>
</feature>
<keyword evidence="4" id="KW-1185">Reference proteome</keyword>
<feature type="transmembrane region" description="Helical" evidence="2">
    <location>
        <begin position="6"/>
        <end position="24"/>
    </location>
</feature>
<protein>
    <submittedName>
        <fullName evidence="3">Uncharacterized protein</fullName>
    </submittedName>
</protein>
<organism evidence="3 4">
    <name type="scientific">Sulfurovum zhangzhouensis</name>
    <dbReference type="NCBI Taxonomy" id="3019067"/>
    <lineage>
        <taxon>Bacteria</taxon>
        <taxon>Pseudomonadati</taxon>
        <taxon>Campylobacterota</taxon>
        <taxon>Epsilonproteobacteria</taxon>
        <taxon>Campylobacterales</taxon>
        <taxon>Sulfurovaceae</taxon>
        <taxon>Sulfurovum</taxon>
    </lineage>
</organism>
<reference evidence="3" key="1">
    <citation type="submission" date="2023-01" db="EMBL/GenBank/DDBJ databases">
        <title>Sulfurovum sp. zt1-1 genome assembly.</title>
        <authorList>
            <person name="Wang J."/>
        </authorList>
    </citation>
    <scope>NUCLEOTIDE SEQUENCE</scope>
    <source>
        <strain evidence="3">Zt1-1</strain>
    </source>
</reference>
<sequence length="60" mass="6973">MPEGDNLYYYLAYAIVVVVFIVVLKMPKKKKDEHSKKGPVSTSKKFNKDIEDQQNKIKDI</sequence>
<evidence type="ECO:0000256" key="1">
    <source>
        <dbReference type="SAM" id="MobiDB-lite"/>
    </source>
</evidence>
<dbReference type="Proteomes" id="UP001169069">
    <property type="component" value="Unassembled WGS sequence"/>
</dbReference>
<keyword evidence="2" id="KW-0812">Transmembrane</keyword>
<feature type="compositionally biased region" description="Basic and acidic residues" evidence="1">
    <location>
        <begin position="46"/>
        <end position="60"/>
    </location>
</feature>
<comment type="caution">
    <text evidence="3">The sequence shown here is derived from an EMBL/GenBank/DDBJ whole genome shotgun (WGS) entry which is preliminary data.</text>
</comment>
<gene>
    <name evidence="3" type="ORF">PGH07_04915</name>
</gene>